<keyword evidence="5" id="KW-0963">Cytoplasm</keyword>
<dbReference type="PANTHER" id="PTHR10695">
    <property type="entry name" value="DEPHOSPHO-COA KINASE-RELATED"/>
    <property type="match status" value="1"/>
</dbReference>
<dbReference type="SUPFAM" id="SSF52540">
    <property type="entry name" value="P-loop containing nucleoside triphosphate hydrolases"/>
    <property type="match status" value="1"/>
</dbReference>
<comment type="catalytic activity">
    <reaction evidence="5">
        <text>3'-dephospho-CoA + ATP = ADP + CoA + H(+)</text>
        <dbReference type="Rhea" id="RHEA:18245"/>
        <dbReference type="ChEBI" id="CHEBI:15378"/>
        <dbReference type="ChEBI" id="CHEBI:30616"/>
        <dbReference type="ChEBI" id="CHEBI:57287"/>
        <dbReference type="ChEBI" id="CHEBI:57328"/>
        <dbReference type="ChEBI" id="CHEBI:456216"/>
        <dbReference type="EC" id="2.7.1.24"/>
    </reaction>
</comment>
<sequence length="198" mass="22608">MTKIIGLTGGIGSGKTTIANYFKSFGIPVYIADDEARKIMQSSEITDAIKNVFGDTVFENEKLNREKLAKIVFNNPEKLEKLNKIVHPAVKKHFEQWLLQHTAAPYVIYEAAILFESGSYKNCDLIITVTAPVESRIQRVIERDKTTRELVLKRINAQWTDEQRISKSDFIIENTSIETTKLEVVKILKILKIRQKAL</sequence>
<dbReference type="InterPro" id="IPR027417">
    <property type="entry name" value="P-loop_NTPase"/>
</dbReference>
<dbReference type="CDD" id="cd02022">
    <property type="entry name" value="DPCK"/>
    <property type="match status" value="1"/>
</dbReference>
<dbReference type="InterPro" id="IPR001977">
    <property type="entry name" value="Depp_CoAkinase"/>
</dbReference>
<evidence type="ECO:0000256" key="1">
    <source>
        <dbReference type="ARBA" id="ARBA00009018"/>
    </source>
</evidence>
<comment type="subcellular location">
    <subcellularLocation>
        <location evidence="5">Cytoplasm</location>
    </subcellularLocation>
</comment>
<proteinExistence type="inferred from homology"/>
<reference evidence="7 8" key="1">
    <citation type="submission" date="2023-04" db="EMBL/GenBank/DDBJ databases">
        <title>Two novel species of Flavobacterium.</title>
        <authorList>
            <person name="Liu Q."/>
            <person name="Xin Y.-H."/>
        </authorList>
    </citation>
    <scope>NUCLEOTIDE SEQUENCE [LARGE SCALE GENOMIC DNA]</scope>
    <source>
        <strain evidence="7 8">LB2P87</strain>
    </source>
</reference>
<comment type="pathway">
    <text evidence="5">Cofactor biosynthesis; coenzyme A biosynthesis; CoA from (R)-pantothenate: step 5/5.</text>
</comment>
<evidence type="ECO:0000256" key="2">
    <source>
        <dbReference type="ARBA" id="ARBA00022741"/>
    </source>
</evidence>
<evidence type="ECO:0000256" key="5">
    <source>
        <dbReference type="HAMAP-Rule" id="MF_00376"/>
    </source>
</evidence>
<keyword evidence="5 7" id="KW-0808">Transferase</keyword>
<dbReference type="EMBL" id="JASCRY010000003">
    <property type="protein sequence ID" value="MDI5950465.1"/>
    <property type="molecule type" value="Genomic_DNA"/>
</dbReference>
<name>A0AAW6TSV7_9FLAO</name>
<dbReference type="PROSITE" id="PS51219">
    <property type="entry name" value="DPCK"/>
    <property type="match status" value="1"/>
</dbReference>
<organism evidence="7 8">
    <name type="scientific">Flavobacterium yafengii</name>
    <dbReference type="NCBI Taxonomy" id="3041253"/>
    <lineage>
        <taxon>Bacteria</taxon>
        <taxon>Pseudomonadati</taxon>
        <taxon>Bacteroidota</taxon>
        <taxon>Flavobacteriia</taxon>
        <taxon>Flavobacteriales</taxon>
        <taxon>Flavobacteriaceae</taxon>
        <taxon>Flavobacterium</taxon>
    </lineage>
</organism>
<keyword evidence="4 5" id="KW-0173">Coenzyme A biosynthesis</keyword>
<dbReference type="GO" id="GO:0004140">
    <property type="term" value="F:dephospho-CoA kinase activity"/>
    <property type="evidence" value="ECO:0007669"/>
    <property type="project" value="UniProtKB-UniRule"/>
</dbReference>
<keyword evidence="8" id="KW-1185">Reference proteome</keyword>
<accession>A0AAW6TSV7</accession>
<dbReference type="NCBIfam" id="TIGR00152">
    <property type="entry name" value="dephospho-CoA kinase"/>
    <property type="match status" value="1"/>
</dbReference>
<dbReference type="HAMAP" id="MF_00376">
    <property type="entry name" value="Dephospho_CoA_kinase"/>
    <property type="match status" value="1"/>
</dbReference>
<gene>
    <name evidence="5 7" type="primary">coaE</name>
    <name evidence="7" type="ORF">QLS97_12480</name>
</gene>
<evidence type="ECO:0000256" key="4">
    <source>
        <dbReference type="ARBA" id="ARBA00022993"/>
    </source>
</evidence>
<keyword evidence="3 5" id="KW-0067">ATP-binding</keyword>
<evidence type="ECO:0000313" key="7">
    <source>
        <dbReference type="EMBL" id="MDI5950465.1"/>
    </source>
</evidence>
<dbReference type="RefSeq" id="WP_282717083.1">
    <property type="nucleotide sequence ID" value="NZ_JASCRY010000003.1"/>
</dbReference>
<feature type="binding site" evidence="5">
    <location>
        <begin position="12"/>
        <end position="17"/>
    </location>
    <ligand>
        <name>ATP</name>
        <dbReference type="ChEBI" id="CHEBI:30616"/>
    </ligand>
</feature>
<dbReference type="GO" id="GO:0015937">
    <property type="term" value="P:coenzyme A biosynthetic process"/>
    <property type="evidence" value="ECO:0007669"/>
    <property type="project" value="UniProtKB-UniRule"/>
</dbReference>
<dbReference type="Gene3D" id="3.40.50.300">
    <property type="entry name" value="P-loop containing nucleotide triphosphate hydrolases"/>
    <property type="match status" value="1"/>
</dbReference>
<keyword evidence="2 5" id="KW-0547">Nucleotide-binding</keyword>
<dbReference type="PANTHER" id="PTHR10695:SF46">
    <property type="entry name" value="BIFUNCTIONAL COENZYME A SYNTHASE-RELATED"/>
    <property type="match status" value="1"/>
</dbReference>
<evidence type="ECO:0000313" key="8">
    <source>
        <dbReference type="Proteomes" id="UP001228643"/>
    </source>
</evidence>
<evidence type="ECO:0000256" key="3">
    <source>
        <dbReference type="ARBA" id="ARBA00022840"/>
    </source>
</evidence>
<dbReference type="GO" id="GO:0005737">
    <property type="term" value="C:cytoplasm"/>
    <property type="evidence" value="ECO:0007669"/>
    <property type="project" value="UniProtKB-SubCell"/>
</dbReference>
<dbReference type="Proteomes" id="UP001228643">
    <property type="component" value="Unassembled WGS sequence"/>
</dbReference>
<comment type="caution">
    <text evidence="7">The sequence shown here is derived from an EMBL/GenBank/DDBJ whole genome shotgun (WGS) entry which is preliminary data.</text>
</comment>
<comment type="similarity">
    <text evidence="1 5">Belongs to the CoaE family.</text>
</comment>
<protein>
    <recommendedName>
        <fullName evidence="5 6">Dephospho-CoA kinase</fullName>
        <ecNumber evidence="5 6">2.7.1.24</ecNumber>
    </recommendedName>
    <alternativeName>
        <fullName evidence="5">Dephosphocoenzyme A kinase</fullName>
    </alternativeName>
</protein>
<dbReference type="Pfam" id="PF01121">
    <property type="entry name" value="CoaE"/>
    <property type="match status" value="1"/>
</dbReference>
<dbReference type="EC" id="2.7.1.24" evidence="5 6"/>
<evidence type="ECO:0000256" key="6">
    <source>
        <dbReference type="NCBIfam" id="TIGR00152"/>
    </source>
</evidence>
<comment type="function">
    <text evidence="5">Catalyzes the phosphorylation of the 3'-hydroxyl group of dephosphocoenzyme A to form coenzyme A.</text>
</comment>
<dbReference type="GO" id="GO:0005524">
    <property type="term" value="F:ATP binding"/>
    <property type="evidence" value="ECO:0007669"/>
    <property type="project" value="UniProtKB-UniRule"/>
</dbReference>
<dbReference type="AlphaFoldDB" id="A0AAW6TSV7"/>
<keyword evidence="5 7" id="KW-0418">Kinase</keyword>